<feature type="region of interest" description="Disordered" evidence="1">
    <location>
        <begin position="80"/>
        <end position="149"/>
    </location>
</feature>
<reference evidence="2" key="1">
    <citation type="submission" date="2020-02" db="EMBL/GenBank/DDBJ databases">
        <authorList>
            <person name="Meier V. D."/>
        </authorList>
    </citation>
    <scope>NUCLEOTIDE SEQUENCE</scope>
    <source>
        <strain evidence="2">AVDCRST_MAG56</strain>
    </source>
</reference>
<feature type="non-terminal residue" evidence="2">
    <location>
        <position position="208"/>
    </location>
</feature>
<feature type="non-terminal residue" evidence="2">
    <location>
        <position position="1"/>
    </location>
</feature>
<evidence type="ECO:0000313" key="2">
    <source>
        <dbReference type="EMBL" id="CAA9305080.1"/>
    </source>
</evidence>
<dbReference type="AlphaFoldDB" id="A0A6J4KG80"/>
<organism evidence="2">
    <name type="scientific">uncultured Cytophagales bacterium</name>
    <dbReference type="NCBI Taxonomy" id="158755"/>
    <lineage>
        <taxon>Bacteria</taxon>
        <taxon>Pseudomonadati</taxon>
        <taxon>Bacteroidota</taxon>
        <taxon>Sphingobacteriia</taxon>
        <taxon>Sphingobacteriales</taxon>
        <taxon>environmental samples</taxon>
    </lineage>
</organism>
<sequence length="208" mass="22507">GKFLAGIYLSRTAYLLPIPGTHGTLSPAGRHCAHRSLPKGQYQAPGHVLPQAPGSLPEVDCPGIRAFRGRRQGRVPGCIHGAAREPGGQQARRKRGFPEGVPFRHRQKHYPETPGEAGQGRSRRGGSAAGVGIRRRSGPERTAVAGRAPVRPIDRTLQIHHPALLLRGPFHAGDRPANGLQERRRSQEPKGPLPENGPRNAFDHDQTV</sequence>
<gene>
    <name evidence="2" type="ORF">AVDCRST_MAG56-5774</name>
</gene>
<dbReference type="EMBL" id="CADCTQ010000478">
    <property type="protein sequence ID" value="CAA9305080.1"/>
    <property type="molecule type" value="Genomic_DNA"/>
</dbReference>
<accession>A0A6J4KG80</accession>
<name>A0A6J4KG80_9SPHI</name>
<protein>
    <submittedName>
        <fullName evidence="2">Uncharacterized protein</fullName>
    </submittedName>
</protein>
<feature type="region of interest" description="Disordered" evidence="1">
    <location>
        <begin position="164"/>
        <end position="208"/>
    </location>
</feature>
<proteinExistence type="predicted"/>
<evidence type="ECO:0000256" key="1">
    <source>
        <dbReference type="SAM" id="MobiDB-lite"/>
    </source>
</evidence>